<dbReference type="SUPFAM" id="SSF55785">
    <property type="entry name" value="PYP-like sensor domain (PAS domain)"/>
    <property type="match status" value="1"/>
</dbReference>
<dbReference type="InterPro" id="IPR036890">
    <property type="entry name" value="HATPase_C_sf"/>
</dbReference>
<dbReference type="Pfam" id="PF00989">
    <property type="entry name" value="PAS"/>
    <property type="match status" value="1"/>
</dbReference>
<keyword evidence="7" id="KW-0378">Hydrolase</keyword>
<dbReference type="GO" id="GO:0005524">
    <property type="term" value="F:ATP binding"/>
    <property type="evidence" value="ECO:0007669"/>
    <property type="project" value="UniProtKB-KW"/>
</dbReference>
<evidence type="ECO:0000256" key="10">
    <source>
        <dbReference type="ARBA" id="ARBA00023231"/>
    </source>
</evidence>
<keyword evidence="9" id="KW-0902">Two-component regulatory system</keyword>
<comment type="function">
    <text evidence="11">Member of the two-component regulatory system NtrB/NtrC, which controls expression of the nitrogen-regulated (ntr) genes in response to nitrogen limitation. Under conditions of nitrogen limitation, NtrB autophosphorylates and transfers the phosphoryl group to NtrC. In the presence of nitrogen, acts as a phosphatase that dephosphorylates and inactivates NtrC.</text>
</comment>
<dbReference type="GO" id="GO:0006355">
    <property type="term" value="P:regulation of DNA-templated transcription"/>
    <property type="evidence" value="ECO:0007669"/>
    <property type="project" value="InterPro"/>
</dbReference>
<dbReference type="SUPFAM" id="SSF47384">
    <property type="entry name" value="Homodimeric domain of signal transducing histidine kinase"/>
    <property type="match status" value="1"/>
</dbReference>
<dbReference type="Pfam" id="PF00512">
    <property type="entry name" value="HisKA"/>
    <property type="match status" value="1"/>
</dbReference>
<evidence type="ECO:0000256" key="12">
    <source>
        <dbReference type="ARBA" id="ARBA00039567"/>
    </source>
</evidence>
<evidence type="ECO:0000256" key="14">
    <source>
        <dbReference type="ARBA" id="ARBA00043094"/>
    </source>
</evidence>
<evidence type="ECO:0000256" key="13">
    <source>
        <dbReference type="ARBA" id="ARBA00042313"/>
    </source>
</evidence>
<dbReference type="PRINTS" id="PR00344">
    <property type="entry name" value="BCTRLSENSOR"/>
</dbReference>
<evidence type="ECO:0000256" key="3">
    <source>
        <dbReference type="ARBA" id="ARBA00022553"/>
    </source>
</evidence>
<keyword evidence="4" id="KW-0808">Transferase</keyword>
<dbReference type="InterPro" id="IPR036097">
    <property type="entry name" value="HisK_dim/P_sf"/>
</dbReference>
<dbReference type="KEGG" id="tcd:AAIA72_15290"/>
<evidence type="ECO:0000256" key="1">
    <source>
        <dbReference type="ARBA" id="ARBA00000085"/>
    </source>
</evidence>
<evidence type="ECO:0000256" key="2">
    <source>
        <dbReference type="ARBA" id="ARBA00012438"/>
    </source>
</evidence>
<protein>
    <recommendedName>
        <fullName evidence="12">Sensory histidine kinase/phosphatase NtrB</fullName>
        <ecNumber evidence="2">2.7.13.3</ecNumber>
    </recommendedName>
    <alternativeName>
        <fullName evidence="13">Nitrogen regulation protein NR(II)</fullName>
    </alternativeName>
    <alternativeName>
        <fullName evidence="14">Nitrogen regulator II</fullName>
    </alternativeName>
</protein>
<evidence type="ECO:0000256" key="11">
    <source>
        <dbReference type="ARBA" id="ARBA00037696"/>
    </source>
</evidence>
<dbReference type="Gene3D" id="3.30.565.10">
    <property type="entry name" value="Histidine kinase-like ATPase, C-terminal domain"/>
    <property type="match status" value="1"/>
</dbReference>
<dbReference type="Gene3D" id="1.10.287.130">
    <property type="match status" value="1"/>
</dbReference>
<sequence>MNTPIVSALTEHLTTAILVLNGQLQPVYLNPAAESLLEASASHLCDQPLETALVLEDSTREVLLKCMETGQTFTQRECTLTLASGATIHVDFSVSRLQDALNTHLIMEFTARDRLDRISREEALLAKQEATRLLVRGLAHEIKNPLGGIRGAAQLLQRVLPDDDSRAYTRIIIEESDRLRHLVDRMLGPTRLPERVPLNIHEVLERVIQLIQAEAAGRITLVRDYDPSLPEIPGDRSQLVQVFLNLARNAMQALLEAPELPERRIIFRTRPQRQFTIGQARHRLVLKVSVVDTGPGIDPRMQESLFYPMVSGRAEGTGLGLSIAQSIVGQHGGLIECESRPGHTEFMVYLPLEAHA</sequence>
<dbReference type="PROSITE" id="PS50109">
    <property type="entry name" value="HIS_KIN"/>
    <property type="match status" value="1"/>
</dbReference>
<dbReference type="InterPro" id="IPR035965">
    <property type="entry name" value="PAS-like_dom_sf"/>
</dbReference>
<dbReference type="InterPro" id="IPR005467">
    <property type="entry name" value="His_kinase_dom"/>
</dbReference>
<dbReference type="CDD" id="cd00130">
    <property type="entry name" value="PAS"/>
    <property type="match status" value="1"/>
</dbReference>
<evidence type="ECO:0000259" key="15">
    <source>
        <dbReference type="PROSITE" id="PS50109"/>
    </source>
</evidence>
<name>A0AB39UV04_9GAMM</name>
<dbReference type="InterPro" id="IPR003661">
    <property type="entry name" value="HisK_dim/P_dom"/>
</dbReference>
<evidence type="ECO:0000256" key="8">
    <source>
        <dbReference type="ARBA" id="ARBA00022840"/>
    </source>
</evidence>
<keyword evidence="3" id="KW-0597">Phosphoprotein</keyword>
<evidence type="ECO:0000256" key="4">
    <source>
        <dbReference type="ARBA" id="ARBA00022679"/>
    </source>
</evidence>
<dbReference type="RefSeq" id="WP_369601156.1">
    <property type="nucleotide sequence ID" value="NZ_CP154858.1"/>
</dbReference>
<dbReference type="GO" id="GO:0016787">
    <property type="term" value="F:hydrolase activity"/>
    <property type="evidence" value="ECO:0007669"/>
    <property type="project" value="UniProtKB-KW"/>
</dbReference>
<dbReference type="InterPro" id="IPR003594">
    <property type="entry name" value="HATPase_dom"/>
</dbReference>
<dbReference type="SUPFAM" id="SSF55874">
    <property type="entry name" value="ATPase domain of HSP90 chaperone/DNA topoisomerase II/histidine kinase"/>
    <property type="match status" value="1"/>
</dbReference>
<reference evidence="16" key="1">
    <citation type="submission" date="2024-05" db="EMBL/GenBank/DDBJ databases">
        <title>Genome sequencing of novel strain.</title>
        <authorList>
            <person name="Ganbat D."/>
            <person name="Ganbat S."/>
            <person name="Lee S.-J."/>
        </authorList>
    </citation>
    <scope>NUCLEOTIDE SEQUENCE</scope>
    <source>
        <strain evidence="16">SMD15-11</strain>
    </source>
</reference>
<keyword evidence="6" id="KW-0418">Kinase</keyword>
<dbReference type="SMART" id="SM00387">
    <property type="entry name" value="HATPase_c"/>
    <property type="match status" value="1"/>
</dbReference>
<dbReference type="EMBL" id="CP154858">
    <property type="protein sequence ID" value="XDT72142.1"/>
    <property type="molecule type" value="Genomic_DNA"/>
</dbReference>
<keyword evidence="5" id="KW-0547">Nucleotide-binding</keyword>
<dbReference type="InterPro" id="IPR000014">
    <property type="entry name" value="PAS"/>
</dbReference>
<evidence type="ECO:0000256" key="6">
    <source>
        <dbReference type="ARBA" id="ARBA00022777"/>
    </source>
</evidence>
<dbReference type="InterPro" id="IPR013767">
    <property type="entry name" value="PAS_fold"/>
</dbReference>
<dbReference type="InterPro" id="IPR004358">
    <property type="entry name" value="Sig_transdc_His_kin-like_C"/>
</dbReference>
<dbReference type="CDD" id="cd00082">
    <property type="entry name" value="HisKA"/>
    <property type="match status" value="1"/>
</dbReference>
<dbReference type="Gene3D" id="3.30.450.20">
    <property type="entry name" value="PAS domain"/>
    <property type="match status" value="1"/>
</dbReference>
<dbReference type="AlphaFoldDB" id="A0AB39UV04"/>
<dbReference type="EC" id="2.7.13.3" evidence="2"/>
<gene>
    <name evidence="16" type="primary">glnL</name>
    <name evidence="16" type="ORF">AAIA72_15290</name>
</gene>
<comment type="catalytic activity">
    <reaction evidence="1">
        <text>ATP + protein L-histidine = ADP + protein N-phospho-L-histidine.</text>
        <dbReference type="EC" id="2.7.13.3"/>
    </reaction>
</comment>
<feature type="domain" description="Histidine kinase" evidence="15">
    <location>
        <begin position="137"/>
        <end position="354"/>
    </location>
</feature>
<keyword evidence="10" id="KW-0535">Nitrogen fixation</keyword>
<organism evidence="16">
    <name type="scientific">Thermohahella caldifontis</name>
    <dbReference type="NCBI Taxonomy" id="3142973"/>
    <lineage>
        <taxon>Bacteria</taxon>
        <taxon>Pseudomonadati</taxon>
        <taxon>Pseudomonadota</taxon>
        <taxon>Gammaproteobacteria</taxon>
        <taxon>Oceanospirillales</taxon>
        <taxon>Hahellaceae</taxon>
        <taxon>Thermohahella</taxon>
    </lineage>
</organism>
<accession>A0AB39UV04</accession>
<evidence type="ECO:0000313" key="16">
    <source>
        <dbReference type="EMBL" id="XDT72142.1"/>
    </source>
</evidence>
<dbReference type="PANTHER" id="PTHR43065">
    <property type="entry name" value="SENSOR HISTIDINE KINASE"/>
    <property type="match status" value="1"/>
</dbReference>
<dbReference type="GO" id="GO:0000155">
    <property type="term" value="F:phosphorelay sensor kinase activity"/>
    <property type="evidence" value="ECO:0007669"/>
    <property type="project" value="InterPro"/>
</dbReference>
<dbReference type="SMART" id="SM00388">
    <property type="entry name" value="HisKA"/>
    <property type="match status" value="1"/>
</dbReference>
<evidence type="ECO:0000256" key="5">
    <source>
        <dbReference type="ARBA" id="ARBA00022741"/>
    </source>
</evidence>
<proteinExistence type="predicted"/>
<dbReference type="NCBIfam" id="NF008293">
    <property type="entry name" value="PRK11073.1"/>
    <property type="match status" value="1"/>
</dbReference>
<evidence type="ECO:0000256" key="9">
    <source>
        <dbReference type="ARBA" id="ARBA00023012"/>
    </source>
</evidence>
<dbReference type="Pfam" id="PF02518">
    <property type="entry name" value="HATPase_c"/>
    <property type="match status" value="1"/>
</dbReference>
<dbReference type="PANTHER" id="PTHR43065:SF16">
    <property type="entry name" value="SENSORY HISTIDINE KINASE_PHOSPHATASE NTRB"/>
    <property type="match status" value="1"/>
</dbReference>
<keyword evidence="8" id="KW-0067">ATP-binding</keyword>
<evidence type="ECO:0000256" key="7">
    <source>
        <dbReference type="ARBA" id="ARBA00022801"/>
    </source>
</evidence>